<evidence type="ECO:0000313" key="2">
    <source>
        <dbReference type="EMBL" id="CAG8386491.1"/>
    </source>
</evidence>
<dbReference type="Proteomes" id="UP001152592">
    <property type="component" value="Unassembled WGS sequence"/>
</dbReference>
<dbReference type="OrthoDB" id="8121437at2759"/>
<comment type="caution">
    <text evidence="2">The sequence shown here is derived from an EMBL/GenBank/DDBJ whole genome shotgun (WGS) entry which is preliminary data.</text>
</comment>
<gene>
    <name evidence="2" type="ORF">PSALAMII_LOCUS6279</name>
</gene>
<dbReference type="Pfam" id="PF08728">
    <property type="entry name" value="CRT10"/>
    <property type="match status" value="2"/>
</dbReference>
<dbReference type="EMBL" id="CAJVPD010000240">
    <property type="protein sequence ID" value="CAG8386491.1"/>
    <property type="molecule type" value="Genomic_DNA"/>
</dbReference>
<evidence type="ECO:0000256" key="1">
    <source>
        <dbReference type="SAM" id="MobiDB-lite"/>
    </source>
</evidence>
<reference evidence="2" key="1">
    <citation type="submission" date="2021-07" db="EMBL/GenBank/DDBJ databases">
        <authorList>
            <person name="Branca A.L. A."/>
        </authorList>
    </citation>
    <scope>NUCLEOTIDE SEQUENCE</scope>
</reference>
<feature type="compositionally biased region" description="Low complexity" evidence="1">
    <location>
        <begin position="730"/>
        <end position="744"/>
    </location>
</feature>
<feature type="compositionally biased region" description="Polar residues" evidence="1">
    <location>
        <begin position="702"/>
        <end position="718"/>
    </location>
</feature>
<proteinExistence type="predicted"/>
<protein>
    <submittedName>
        <fullName evidence="2">Uncharacterized protein</fullName>
    </submittedName>
</protein>
<dbReference type="AlphaFoldDB" id="A0A9W4NJG9"/>
<feature type="compositionally biased region" description="Low complexity" evidence="1">
    <location>
        <begin position="393"/>
        <end position="403"/>
    </location>
</feature>
<sequence length="806" mass="90765">MSSSPTEEAGPLNTPEDFTKRLQKYRPQIQVLNVETEQQRAALSQRRNLLFTAQGSDIYVWIPRGSNQLLGAQPEMIIHPVMNQPHAPGYINPARPHTINNIIVDDLGRDEVLLIATDSGNVTGYNVEVIFSAIGRCDQFGHEKPFAGDDVKAFFIEFVGRSAWGLATHKFARLIAVSANTGGITVFAFALVDESSDLYSPYDPSDPEVQDLHQSGELGQTWLIIDDEDQLDELSKILPHHRARNLRLNYTGHFENIPCVSFANFDLDPNGTWMISTDIFNRVLIWKIWEALCPVKGSTYGYPLHPRPQRGWFVLPIDPRRVQRHDLKTDACGCMPKEQLVNNQIIFSTCDMIHHINDWSTVLSPSYREPLPTRHCLPDDVFSLDCIDGPSSAMGLSSPGSESSSDDEMPSTDSDYKFNSHMAPSPENDHESDCDIFPESETPGPPSLRARRGIPDLIEDANEHQHQCAFCSLGAESLPRETPLELQQNFPFHPHNPQFFPVVHFSEHDISLVSYPCDSRLQVIAQSPLAQTPPPNMRIHDSCDRLNMVKYVPELGLILAASQKGRVAVITLTWQAEIGHSFRIDWIVPFNSQGMDLNYPRVPLMGMAVSPMPGYEQPPDIPCIPCDVNPKEWLKFDYRLLNPDQDDTSDIPSESDSFRGFKSNTSSPEREESVSGDISTSDDSSPDSYLNTASPEKYEASDMSTSDTGSQQNFNPNTDIPEPSAGQNDSESPSESSFTEFHPSNRQLEVDDDPILTLPELHAHASDIYQPRENWHGWHPSRHYRLMLLFCNHSVMSYEFWHTWKN</sequence>
<organism evidence="2 3">
    <name type="scientific">Penicillium salamii</name>
    <dbReference type="NCBI Taxonomy" id="1612424"/>
    <lineage>
        <taxon>Eukaryota</taxon>
        <taxon>Fungi</taxon>
        <taxon>Dikarya</taxon>
        <taxon>Ascomycota</taxon>
        <taxon>Pezizomycotina</taxon>
        <taxon>Eurotiomycetes</taxon>
        <taxon>Eurotiomycetidae</taxon>
        <taxon>Eurotiales</taxon>
        <taxon>Aspergillaceae</taxon>
        <taxon>Penicillium</taxon>
    </lineage>
</organism>
<dbReference type="InterPro" id="IPR014839">
    <property type="entry name" value="Crt10"/>
</dbReference>
<name>A0A9W4NJG9_9EURO</name>
<feature type="region of interest" description="Disordered" evidence="1">
    <location>
        <begin position="644"/>
        <end position="745"/>
    </location>
</feature>
<evidence type="ECO:0000313" key="3">
    <source>
        <dbReference type="Proteomes" id="UP001152592"/>
    </source>
</evidence>
<feature type="compositionally biased region" description="Low complexity" evidence="1">
    <location>
        <begin position="675"/>
        <end position="688"/>
    </location>
</feature>
<feature type="region of interest" description="Disordered" evidence="1">
    <location>
        <begin position="393"/>
        <end position="450"/>
    </location>
</feature>
<accession>A0A9W4NJG9</accession>